<dbReference type="RefSeq" id="WP_013129758.1">
    <property type="nucleotide sequence ID" value="NC_014160.1"/>
</dbReference>
<keyword evidence="1" id="KW-1133">Transmembrane helix</keyword>
<proteinExistence type="predicted"/>
<feature type="transmembrane region" description="Helical" evidence="1">
    <location>
        <begin position="307"/>
        <end position="328"/>
    </location>
</feature>
<reference evidence="3" key="2">
    <citation type="journal article" date="2010" name="Stand. Genomic Sci.">
        <title>Complete genome sequence of Thermosphaera aggregans type strain (M11TLT).</title>
        <authorList>
            <person name="Spring S."/>
            <person name="Rachel R."/>
            <person name="Lapidus A."/>
            <person name="Davenport K."/>
            <person name="Tice H."/>
            <person name="Copeland A."/>
            <person name="Cheng J.-F."/>
            <person name="Lucas S."/>
            <person name="Chen F."/>
            <person name="Nolan M."/>
            <person name="Bruce D."/>
            <person name="Goodwin L."/>
            <person name="Pitluck S."/>
            <person name="Ivanova N."/>
            <person name="Mavromatis K."/>
            <person name="Ovchinnikova G."/>
            <person name="Pati A."/>
            <person name="Chen A."/>
            <person name="Palaniappan K."/>
            <person name="Land M."/>
            <person name="Hauser L."/>
            <person name="Chang Y.-J."/>
            <person name="Jeffries C.C."/>
            <person name="Brettin T."/>
            <person name="Detter J.C."/>
            <person name="Tapia R."/>
            <person name="Han C."/>
            <person name="Heimerl T."/>
            <person name="Weikl F."/>
            <person name="Brambilla E."/>
            <person name="Goker M."/>
            <person name="Bristow J."/>
            <person name="Eisen J.A."/>
            <person name="Markowitz V."/>
            <person name="Hugenholtz P."/>
            <person name="Kyrpides N.C."/>
            <person name="Klenk H.-P."/>
        </authorList>
    </citation>
    <scope>NUCLEOTIDE SEQUENCE [LARGE SCALE GENOMIC DNA]</scope>
    <source>
        <strain evidence="3">DSM 11486 / M11TL</strain>
    </source>
</reference>
<feature type="transmembrane region" description="Helical" evidence="1">
    <location>
        <begin position="235"/>
        <end position="259"/>
    </location>
</feature>
<sequence>MKPSIVFNTIPRLTALLLVYEVSSVPTGLSITGLFTGIWEIAGGAAGILALIQYVAVALAVLTLLTGSVTMYSLTLAVIMVSRLQAGAGYIPVTGFAGLPVMLFIDNLKNTYRDDQSATIIYNKRFGFHRSVFKMIALLTPLLLPALAISYYVYSLNSYLLSVENPFTSIVKLNRLLILGFTVGLSIASYKAVSNLFEIIPLFMYPSRKLSLEMLTSRMDIDIWFKPVFNTMRSIIFGSIIAPFIFAGLDGLVSAVLPYLYYTSEGFNLGIIMHMVRLIFPYLSFIAGGYIAGKLVSALYSLNLKRALLIPILALTILYVSSALYTYVLTKNILYALLNPSLDRFVSEAEAVFNNYYASFFILVDTVGNFLGVAP</sequence>
<feature type="transmembrane region" description="Helical" evidence="1">
    <location>
        <begin position="34"/>
        <end position="52"/>
    </location>
</feature>
<keyword evidence="3" id="KW-1185">Reference proteome</keyword>
<dbReference type="Proteomes" id="UP000002376">
    <property type="component" value="Chromosome"/>
</dbReference>
<evidence type="ECO:0000256" key="1">
    <source>
        <dbReference type="SAM" id="Phobius"/>
    </source>
</evidence>
<evidence type="ECO:0000313" key="2">
    <source>
        <dbReference type="EMBL" id="ADG91165.1"/>
    </source>
</evidence>
<dbReference type="eggNOG" id="arCOG10277">
    <property type="taxonomic scope" value="Archaea"/>
</dbReference>
<keyword evidence="1" id="KW-0812">Transmembrane</keyword>
<protein>
    <submittedName>
        <fullName evidence="2">Uncharacterized protein</fullName>
    </submittedName>
</protein>
<feature type="transmembrane region" description="Helical" evidence="1">
    <location>
        <begin position="173"/>
        <end position="193"/>
    </location>
</feature>
<dbReference type="AlphaFoldDB" id="D5U215"/>
<organism evidence="2 3">
    <name type="scientific">Thermosphaera aggregans (strain DSM 11486 / M11TL)</name>
    <dbReference type="NCBI Taxonomy" id="633148"/>
    <lineage>
        <taxon>Archaea</taxon>
        <taxon>Thermoproteota</taxon>
        <taxon>Thermoprotei</taxon>
        <taxon>Desulfurococcales</taxon>
        <taxon>Desulfurococcaceae</taxon>
        <taxon>Thermosphaera</taxon>
    </lineage>
</organism>
<feature type="transmembrane region" description="Helical" evidence="1">
    <location>
        <begin position="59"/>
        <end position="81"/>
    </location>
</feature>
<feature type="transmembrane region" description="Helical" evidence="1">
    <location>
        <begin position="87"/>
        <end position="105"/>
    </location>
</feature>
<keyword evidence="1" id="KW-0472">Membrane</keyword>
<feature type="transmembrane region" description="Helical" evidence="1">
    <location>
        <begin position="132"/>
        <end position="153"/>
    </location>
</feature>
<dbReference type="GeneID" id="9165910"/>
<name>D5U215_THEAM</name>
<feature type="transmembrane region" description="Helical" evidence="1">
    <location>
        <begin position="356"/>
        <end position="374"/>
    </location>
</feature>
<reference evidence="2 3" key="1">
    <citation type="journal article" date="2010" name="Stand. Genomic Sci.">
        <title>Complete genome sequence of Thermosphaera aggregans type strain (M11TL).</title>
        <authorList>
            <person name="Spring S."/>
            <person name="Rachel R."/>
            <person name="Lapidus A."/>
            <person name="Davenport K."/>
            <person name="Tice H."/>
            <person name="Copeland A."/>
            <person name="Cheng J.F."/>
            <person name="Lucas S."/>
            <person name="Chen F."/>
            <person name="Nolan M."/>
            <person name="Bruce D."/>
            <person name="Goodwin L."/>
            <person name="Pitluck S."/>
            <person name="Ivanova N."/>
            <person name="Mavromatis K."/>
            <person name="Ovchinnikova G."/>
            <person name="Pati A."/>
            <person name="Chen A."/>
            <person name="Palaniappan K."/>
            <person name="Land M."/>
            <person name="Hauser L."/>
            <person name="Chang Y.J."/>
            <person name="Jeffries C.C."/>
            <person name="Brettin T."/>
            <person name="Detter J.C."/>
            <person name="Tapia R."/>
            <person name="Han C."/>
            <person name="Heimerl T."/>
            <person name="Weikl F."/>
            <person name="Brambilla E."/>
            <person name="Goker M."/>
            <person name="Bristow J."/>
            <person name="Eisen J.A."/>
            <person name="Markowitz V."/>
            <person name="Hugenholtz P."/>
            <person name="Kyrpides N.C."/>
            <person name="Klenk H.P."/>
        </authorList>
    </citation>
    <scope>NUCLEOTIDE SEQUENCE [LARGE SCALE GENOMIC DNA]</scope>
    <source>
        <strain evidence="3">DSM 11486 / M11TL</strain>
    </source>
</reference>
<gene>
    <name evidence="2" type="ordered locus">Tagg_0893</name>
</gene>
<dbReference type="HOGENOM" id="CLU_736973_0_0_2"/>
<dbReference type="EMBL" id="CP001939">
    <property type="protein sequence ID" value="ADG91165.1"/>
    <property type="molecule type" value="Genomic_DNA"/>
</dbReference>
<evidence type="ECO:0000313" key="3">
    <source>
        <dbReference type="Proteomes" id="UP000002376"/>
    </source>
</evidence>
<dbReference type="STRING" id="633148.Tagg_0893"/>
<reference key="3">
    <citation type="submission" date="2010-02" db="EMBL/GenBank/DDBJ databases">
        <title>Complete genome sequence of Thermosphaera aggregans type strain (M11TL).</title>
        <authorList>
            <consortium name="US DOE Joint Genome Institute (JGI-PGF)"/>
            <person name="Spring S."/>
            <person name="Lapidus A."/>
            <person name="Munk C."/>
            <person name="Schroeder M."/>
            <person name="Glavina Del Rio T."/>
            <person name="Tice H."/>
            <person name="Copeland A."/>
            <person name="Cheng J.-F."/>
            <person name="Lucas S."/>
            <person name="Chen F."/>
            <person name="Nolan M."/>
            <person name="Bruce D."/>
            <person name="Goodwin L."/>
            <person name="Pitluck S."/>
            <person name="Ivanova N."/>
            <person name="Mavromatis K."/>
            <person name="Ovchinnikova G."/>
            <person name="Pati A."/>
            <person name="Chen A."/>
            <person name="Palaniappan K."/>
            <person name="Land M."/>
            <person name="Hauser L."/>
            <person name="Chang Y.-J."/>
            <person name="Jeffries C.C."/>
            <person name="Brettin T."/>
            <person name="Detter J.C."/>
            <person name="Tapia R."/>
            <person name="Han C."/>
            <person name="Chain P."/>
            <person name="Heimerl T."/>
            <person name="Weik F."/>
            <person name="Goker M."/>
            <person name="Rachel R."/>
            <person name="Bristow J."/>
            <person name="Eisen J.A."/>
            <person name="Markowitz V."/>
            <person name="Hugenholtz P."/>
            <person name="Kyrpides N.C."/>
            <person name="Klenk H.-P."/>
        </authorList>
    </citation>
    <scope>NUCLEOTIDE SEQUENCE</scope>
    <source>
        <strain>DSM 11486</strain>
    </source>
</reference>
<feature type="transmembrane region" description="Helical" evidence="1">
    <location>
        <begin position="279"/>
        <end position="300"/>
    </location>
</feature>
<dbReference type="KEGG" id="tag:Tagg_0893"/>
<accession>D5U215</accession>